<dbReference type="RefSeq" id="XP_001427793.1">
    <property type="nucleotide sequence ID" value="XM_001427756.1"/>
</dbReference>
<accession>A0BPC8</accession>
<sequence>MFEQLMIIFEQNKITKILISKSKFTLEKDNNQIDRSIPKCLLNYQGNKAVSRRYNIVLK</sequence>
<evidence type="ECO:0000313" key="2">
    <source>
        <dbReference type="Proteomes" id="UP000000600"/>
    </source>
</evidence>
<dbReference type="HOGENOM" id="CLU_2965792_0_0_1"/>
<dbReference type="Proteomes" id="UP000000600">
    <property type="component" value="Unassembled WGS sequence"/>
</dbReference>
<keyword evidence="2" id="KW-1185">Reference proteome</keyword>
<name>A0BPC8_PARTE</name>
<evidence type="ECO:0000313" key="1">
    <source>
        <dbReference type="EMBL" id="CAK60395.1"/>
    </source>
</evidence>
<dbReference type="InParanoid" id="A0BPC8"/>
<gene>
    <name evidence="1" type="ORF">GSPATT00005144001</name>
</gene>
<dbReference type="KEGG" id="ptm:GSPATT00005144001"/>
<reference evidence="1 2" key="1">
    <citation type="journal article" date="2006" name="Nature">
        <title>Global trends of whole-genome duplications revealed by the ciliate Paramecium tetraurelia.</title>
        <authorList>
            <consortium name="Genoscope"/>
            <person name="Aury J.-M."/>
            <person name="Jaillon O."/>
            <person name="Duret L."/>
            <person name="Noel B."/>
            <person name="Jubin C."/>
            <person name="Porcel B.M."/>
            <person name="Segurens B."/>
            <person name="Daubin V."/>
            <person name="Anthouard V."/>
            <person name="Aiach N."/>
            <person name="Arnaiz O."/>
            <person name="Billaut A."/>
            <person name="Beisson J."/>
            <person name="Blanc I."/>
            <person name="Bouhouche K."/>
            <person name="Camara F."/>
            <person name="Duharcourt S."/>
            <person name="Guigo R."/>
            <person name="Gogendeau D."/>
            <person name="Katinka M."/>
            <person name="Keller A.-M."/>
            <person name="Kissmehl R."/>
            <person name="Klotz C."/>
            <person name="Koll F."/>
            <person name="Le Moue A."/>
            <person name="Lepere C."/>
            <person name="Malinsky S."/>
            <person name="Nowacki M."/>
            <person name="Nowak J.K."/>
            <person name="Plattner H."/>
            <person name="Poulain J."/>
            <person name="Ruiz F."/>
            <person name="Serrano V."/>
            <person name="Zagulski M."/>
            <person name="Dessen P."/>
            <person name="Betermier M."/>
            <person name="Weissenbach J."/>
            <person name="Scarpelli C."/>
            <person name="Schachter V."/>
            <person name="Sperling L."/>
            <person name="Meyer E."/>
            <person name="Cohen J."/>
            <person name="Wincker P."/>
        </authorList>
    </citation>
    <scope>NUCLEOTIDE SEQUENCE [LARGE SCALE GENOMIC DNA]</scope>
    <source>
        <strain evidence="1 2">Stock d4-2</strain>
    </source>
</reference>
<dbReference type="EMBL" id="CT868008">
    <property type="protein sequence ID" value="CAK60395.1"/>
    <property type="molecule type" value="Genomic_DNA"/>
</dbReference>
<proteinExistence type="predicted"/>
<dbReference type="GeneID" id="5013577"/>
<protein>
    <submittedName>
        <fullName evidence="1">Uncharacterized protein</fullName>
    </submittedName>
</protein>
<dbReference type="AlphaFoldDB" id="A0BPC8"/>
<organism evidence="1 2">
    <name type="scientific">Paramecium tetraurelia</name>
    <dbReference type="NCBI Taxonomy" id="5888"/>
    <lineage>
        <taxon>Eukaryota</taxon>
        <taxon>Sar</taxon>
        <taxon>Alveolata</taxon>
        <taxon>Ciliophora</taxon>
        <taxon>Intramacronucleata</taxon>
        <taxon>Oligohymenophorea</taxon>
        <taxon>Peniculida</taxon>
        <taxon>Parameciidae</taxon>
        <taxon>Paramecium</taxon>
    </lineage>
</organism>